<dbReference type="GO" id="GO:0005886">
    <property type="term" value="C:plasma membrane"/>
    <property type="evidence" value="ECO:0007669"/>
    <property type="project" value="UniProtKB-SubCell"/>
</dbReference>
<dbReference type="GeneID" id="98660445"/>
<protein>
    <recommendedName>
        <fullName evidence="10">Large-conductance mechanosensitive channel</fullName>
    </recommendedName>
</protein>
<dbReference type="Pfam" id="PF01741">
    <property type="entry name" value="MscL"/>
    <property type="match status" value="1"/>
</dbReference>
<comment type="caution">
    <text evidence="11">The sequence shown here is derived from an EMBL/GenBank/DDBJ whole genome shotgun (WGS) entry which is preliminary data.</text>
</comment>
<comment type="subcellular location">
    <subcellularLocation>
        <location evidence="1 10">Cell membrane</location>
        <topology evidence="1 10">Multi-pass membrane protein</topology>
    </subcellularLocation>
</comment>
<dbReference type="AlphaFoldDB" id="A0AAW4VXV6"/>
<evidence type="ECO:0000256" key="10">
    <source>
        <dbReference type="HAMAP-Rule" id="MF_00115"/>
    </source>
</evidence>
<sequence>MKKFIEEFKAFALRGNVMDMAIGVIIGGAFTSIVTSLTENLINPILGLFGGTDLSGFVLNLGGVELRYGAFITSIINFLIMAFVLFCLLKAVNKLTALGKKPEAPAEPTTKVCPFCCSEIPIKAVKCAHCGSDQPKE</sequence>
<evidence type="ECO:0000256" key="8">
    <source>
        <dbReference type="ARBA" id="ARBA00023136"/>
    </source>
</evidence>
<evidence type="ECO:0000256" key="5">
    <source>
        <dbReference type="ARBA" id="ARBA00022692"/>
    </source>
</evidence>
<comment type="function">
    <text evidence="10">Channel that opens in response to stretch forces in the membrane lipid bilayer. May participate in the regulation of osmotic pressure changes within the cell.</text>
</comment>
<accession>A0AAW4VXV6</accession>
<feature type="transmembrane region" description="Helical" evidence="10">
    <location>
        <begin position="68"/>
        <end position="92"/>
    </location>
</feature>
<keyword evidence="3 10" id="KW-0813">Transport</keyword>
<proteinExistence type="inferred from homology"/>
<evidence type="ECO:0000256" key="4">
    <source>
        <dbReference type="ARBA" id="ARBA00022475"/>
    </source>
</evidence>
<evidence type="ECO:0000256" key="1">
    <source>
        <dbReference type="ARBA" id="ARBA00004651"/>
    </source>
</evidence>
<dbReference type="InterPro" id="IPR036019">
    <property type="entry name" value="MscL_channel"/>
</dbReference>
<gene>
    <name evidence="10 11" type="primary">mscL</name>
    <name evidence="11" type="ORF">LKD22_11695</name>
</gene>
<dbReference type="SUPFAM" id="SSF81330">
    <property type="entry name" value="Gated mechanosensitive channel"/>
    <property type="match status" value="1"/>
</dbReference>
<evidence type="ECO:0000256" key="3">
    <source>
        <dbReference type="ARBA" id="ARBA00022448"/>
    </source>
</evidence>
<dbReference type="PROSITE" id="PS01327">
    <property type="entry name" value="MSCL"/>
    <property type="match status" value="1"/>
</dbReference>
<organism evidence="11 12">
    <name type="scientific">Agathobaculum butyriciproducens</name>
    <dbReference type="NCBI Taxonomy" id="1628085"/>
    <lineage>
        <taxon>Bacteria</taxon>
        <taxon>Bacillati</taxon>
        <taxon>Bacillota</taxon>
        <taxon>Clostridia</taxon>
        <taxon>Eubacteriales</taxon>
        <taxon>Butyricicoccaceae</taxon>
        <taxon>Agathobaculum</taxon>
    </lineage>
</organism>
<feature type="transmembrane region" description="Helical" evidence="10">
    <location>
        <begin position="20"/>
        <end position="38"/>
    </location>
</feature>
<keyword evidence="12" id="KW-1185">Reference proteome</keyword>
<comment type="subunit">
    <text evidence="10">Homopentamer.</text>
</comment>
<dbReference type="PANTHER" id="PTHR30266">
    <property type="entry name" value="MECHANOSENSITIVE CHANNEL MSCL"/>
    <property type="match status" value="1"/>
</dbReference>
<evidence type="ECO:0000256" key="7">
    <source>
        <dbReference type="ARBA" id="ARBA00023065"/>
    </source>
</evidence>
<dbReference type="RefSeq" id="WP_118284658.1">
    <property type="nucleotide sequence ID" value="NZ_DBGBDM010000028.1"/>
</dbReference>
<evidence type="ECO:0000256" key="9">
    <source>
        <dbReference type="ARBA" id="ARBA00023303"/>
    </source>
</evidence>
<keyword evidence="5 10" id="KW-0812">Transmembrane</keyword>
<dbReference type="NCBIfam" id="TIGR00220">
    <property type="entry name" value="mscL"/>
    <property type="match status" value="1"/>
</dbReference>
<evidence type="ECO:0000313" key="12">
    <source>
        <dbReference type="Proteomes" id="UP001298753"/>
    </source>
</evidence>
<keyword evidence="4 10" id="KW-1003">Cell membrane</keyword>
<dbReference type="HAMAP" id="MF_00115">
    <property type="entry name" value="MscL"/>
    <property type="match status" value="1"/>
</dbReference>
<evidence type="ECO:0000256" key="2">
    <source>
        <dbReference type="ARBA" id="ARBA00007254"/>
    </source>
</evidence>
<name>A0AAW4VXV6_9FIRM</name>
<dbReference type="PANTHER" id="PTHR30266:SF2">
    <property type="entry name" value="LARGE-CONDUCTANCE MECHANOSENSITIVE CHANNEL"/>
    <property type="match status" value="1"/>
</dbReference>
<dbReference type="InterPro" id="IPR019823">
    <property type="entry name" value="Mechanosensitive_channel_CS"/>
</dbReference>
<dbReference type="Gene3D" id="1.10.1200.120">
    <property type="entry name" value="Large-conductance mechanosensitive channel, MscL, domain 1"/>
    <property type="match status" value="1"/>
</dbReference>
<evidence type="ECO:0000313" key="11">
    <source>
        <dbReference type="EMBL" id="MCC2177776.1"/>
    </source>
</evidence>
<dbReference type="Proteomes" id="UP001298753">
    <property type="component" value="Unassembled WGS sequence"/>
</dbReference>
<dbReference type="GO" id="GO:0008381">
    <property type="term" value="F:mechanosensitive monoatomic ion channel activity"/>
    <property type="evidence" value="ECO:0007669"/>
    <property type="project" value="UniProtKB-UniRule"/>
</dbReference>
<dbReference type="InterPro" id="IPR037673">
    <property type="entry name" value="MSC/AndL"/>
</dbReference>
<dbReference type="InterPro" id="IPR001185">
    <property type="entry name" value="MS_channel"/>
</dbReference>
<evidence type="ECO:0000256" key="6">
    <source>
        <dbReference type="ARBA" id="ARBA00022989"/>
    </source>
</evidence>
<reference evidence="11 12" key="1">
    <citation type="submission" date="2021-10" db="EMBL/GenBank/DDBJ databases">
        <title>Anaerobic single-cell dispensing facilitates the cultivation of human gut bacteria.</title>
        <authorList>
            <person name="Afrizal A."/>
        </authorList>
    </citation>
    <scope>NUCLEOTIDE SEQUENCE [LARGE SCALE GENOMIC DNA]</scope>
    <source>
        <strain evidence="11 12">CLA-AA-H270</strain>
    </source>
</reference>
<keyword evidence="9 10" id="KW-0407">Ion channel</keyword>
<keyword evidence="7 10" id="KW-0406">Ion transport</keyword>
<keyword evidence="8 10" id="KW-0472">Membrane</keyword>
<keyword evidence="6 10" id="KW-1133">Transmembrane helix</keyword>
<dbReference type="EMBL" id="JAJEPX010000054">
    <property type="protein sequence ID" value="MCC2177776.1"/>
    <property type="molecule type" value="Genomic_DNA"/>
</dbReference>
<comment type="similarity">
    <text evidence="2 10">Belongs to the MscL family.</text>
</comment>
<dbReference type="PRINTS" id="PR01264">
    <property type="entry name" value="MECHCHANNEL"/>
</dbReference>